<organism evidence="1 2">
    <name type="scientific">Mesorhizobium onobrychidis</name>
    <dbReference type="NCBI Taxonomy" id="2775404"/>
    <lineage>
        <taxon>Bacteria</taxon>
        <taxon>Pseudomonadati</taxon>
        <taxon>Pseudomonadota</taxon>
        <taxon>Alphaproteobacteria</taxon>
        <taxon>Hyphomicrobiales</taxon>
        <taxon>Phyllobacteriaceae</taxon>
        <taxon>Mesorhizobium</taxon>
    </lineage>
</organism>
<accession>A0ABY5R2A8</accession>
<evidence type="ECO:0000313" key="2">
    <source>
        <dbReference type="Proteomes" id="UP001058098"/>
    </source>
</evidence>
<keyword evidence="2" id="KW-1185">Reference proteome</keyword>
<reference evidence="1" key="1">
    <citation type="submission" date="2020-09" db="EMBL/GenBank/DDBJ databases">
        <title>Rhizobia associated with sainfoin plants.</title>
        <authorList>
            <person name="Asharfi S."/>
            <person name="Kuzmanovic N."/>
            <person name="Bunk B."/>
            <person name="Sproeer C."/>
            <person name="Becker M."/>
            <person name="Thuenen T."/>
        </authorList>
    </citation>
    <scope>NUCLEOTIDE SEQUENCE</scope>
    <source>
        <strain evidence="1">OM4</strain>
    </source>
</reference>
<name>A0ABY5R2A8_9HYPH</name>
<dbReference type="Proteomes" id="UP001058098">
    <property type="component" value="Chromosome"/>
</dbReference>
<gene>
    <name evidence="1" type="ORF">IHQ72_07735</name>
</gene>
<sequence>MHRLIAEARSAETLPWDQDSTRLYRKIVPQMVLWLPEEEAAQLKFELEAEMERPKAA</sequence>
<dbReference type="EMBL" id="CP062229">
    <property type="protein sequence ID" value="UVC17021.1"/>
    <property type="molecule type" value="Genomic_DNA"/>
</dbReference>
<dbReference type="RefSeq" id="WP_258121899.1">
    <property type="nucleotide sequence ID" value="NZ_CP062229.1"/>
</dbReference>
<proteinExistence type="predicted"/>
<protein>
    <submittedName>
        <fullName evidence="1">Uncharacterized protein</fullName>
    </submittedName>
</protein>
<evidence type="ECO:0000313" key="1">
    <source>
        <dbReference type="EMBL" id="UVC17021.1"/>
    </source>
</evidence>